<evidence type="ECO:0000313" key="2">
    <source>
        <dbReference type="Proteomes" id="UP000015042"/>
    </source>
</evidence>
<sequence>MKTSSDMINTTACNIDNLLSSHCSREEIERELASLLNDAGQDAFLCALASQLFIWRHLMLRGQ</sequence>
<dbReference type="GeneID" id="66759085"/>
<evidence type="ECO:0000313" key="1">
    <source>
        <dbReference type="EMBL" id="AGR57671.1"/>
    </source>
</evidence>
<organism evidence="1 2">
    <name type="scientific">Salmonella bongori N268-08</name>
    <dbReference type="NCBI Taxonomy" id="1197719"/>
    <lineage>
        <taxon>Bacteria</taxon>
        <taxon>Pseudomonadati</taxon>
        <taxon>Pseudomonadota</taxon>
        <taxon>Gammaproteobacteria</taxon>
        <taxon>Enterobacterales</taxon>
        <taxon>Enterobacteriaceae</taxon>
        <taxon>Salmonella</taxon>
    </lineage>
</organism>
<name>S5MM62_SALBN</name>
<gene>
    <name evidence="1" type="ORF">A464_485</name>
</gene>
<accession>S5MM62</accession>
<proteinExistence type="predicted"/>
<dbReference type="RefSeq" id="WP_020843514.1">
    <property type="nucleotide sequence ID" value="NC_021870.1"/>
</dbReference>
<dbReference type="Proteomes" id="UP000015042">
    <property type="component" value="Chromosome"/>
</dbReference>
<dbReference type="EMBL" id="CP006608">
    <property type="protein sequence ID" value="AGR57671.1"/>
    <property type="molecule type" value="Genomic_DNA"/>
</dbReference>
<dbReference type="KEGG" id="sbz:A464_485"/>
<dbReference type="HOGENOM" id="CLU_2883243_0_0_6"/>
<dbReference type="AlphaFoldDB" id="S5MM62"/>
<protein>
    <submittedName>
        <fullName evidence="1">Uncharacterized protein</fullName>
    </submittedName>
</protein>
<reference evidence="1 2" key="1">
    <citation type="submission" date="2013-07" db="EMBL/GenBank/DDBJ databases">
        <title>Genome sequence of Salmonella bongori N268-08 - a rare clinical isolate.</title>
        <authorList>
            <person name="Marti R."/>
            <person name="Hagens S."/>
            <person name="Loessner M.J."/>
            <person name="Klumpp J."/>
        </authorList>
    </citation>
    <scope>NUCLEOTIDE SEQUENCE [LARGE SCALE GENOMIC DNA]</scope>
    <source>
        <strain evidence="1 2">N268-08</strain>
    </source>
</reference>
<dbReference type="PATRIC" id="fig|1197719.3.peg.484"/>